<accession>A0A4S4N0I9</accession>
<dbReference type="OrthoDB" id="3229785at2759"/>
<gene>
    <name evidence="1" type="ORF">EUX98_g4992</name>
</gene>
<dbReference type="SUPFAM" id="SSF58100">
    <property type="entry name" value="Bacterial hemolysins"/>
    <property type="match status" value="1"/>
</dbReference>
<dbReference type="EMBL" id="SGPM01000135">
    <property type="protein sequence ID" value="THH29190.1"/>
    <property type="molecule type" value="Genomic_DNA"/>
</dbReference>
<proteinExistence type="predicted"/>
<evidence type="ECO:0000313" key="1">
    <source>
        <dbReference type="EMBL" id="THH29190.1"/>
    </source>
</evidence>
<comment type="caution">
    <text evidence="1">The sequence shown here is derived from an EMBL/GenBank/DDBJ whole genome shotgun (WGS) entry which is preliminary data.</text>
</comment>
<organism evidence="1 2">
    <name type="scientific">Antrodiella citrinella</name>
    <dbReference type="NCBI Taxonomy" id="2447956"/>
    <lineage>
        <taxon>Eukaryota</taxon>
        <taxon>Fungi</taxon>
        <taxon>Dikarya</taxon>
        <taxon>Basidiomycota</taxon>
        <taxon>Agaricomycotina</taxon>
        <taxon>Agaricomycetes</taxon>
        <taxon>Polyporales</taxon>
        <taxon>Steccherinaceae</taxon>
        <taxon>Antrodiella</taxon>
    </lineage>
</organism>
<dbReference type="Proteomes" id="UP000308730">
    <property type="component" value="Unassembled WGS sequence"/>
</dbReference>
<protein>
    <submittedName>
        <fullName evidence="1">Uncharacterized protein</fullName>
    </submittedName>
</protein>
<reference evidence="1 2" key="1">
    <citation type="submission" date="2019-02" db="EMBL/GenBank/DDBJ databases">
        <title>Genome sequencing of the rare red list fungi Antrodiella citrinella (Flaviporus citrinellus).</title>
        <authorList>
            <person name="Buettner E."/>
            <person name="Kellner H."/>
        </authorList>
    </citation>
    <scope>NUCLEOTIDE SEQUENCE [LARGE SCALE GENOMIC DNA]</scope>
    <source>
        <strain evidence="1 2">DSM 108506</strain>
    </source>
</reference>
<dbReference type="AlphaFoldDB" id="A0A4S4N0I9"/>
<keyword evidence="2" id="KW-1185">Reference proteome</keyword>
<evidence type="ECO:0000313" key="2">
    <source>
        <dbReference type="Proteomes" id="UP000308730"/>
    </source>
</evidence>
<sequence length="376" mass="40109">MSTTTIAAAYIQTHTELHDAVAKAKKLPDSQVQQGLGVLASQLTDPTAQKAIGDEIKDLSVRAVALVKTFALIDGLISHQDAEKAVIADLAKKWSALYQDYKQLLVKSSEVAKQAHDVADSFSSKFLPSLTDDTVSASDKAASMQNYHKLIDENSQSAHGLAQGFAKLQQDVAAFLVSWPSWDTLDILVKTSDDEIAALQNTVIDLLTSVSNLQLIFTYGAIPPTTGVTSILGCVIPSFWTSALATAIGPLIDQSLLAKIKSEAPALKPELSAKREQRAGIENLLSPQQQLQAYLVDVPTDLDGIVKPLSALTTIWDSIRSDLGVIQQTAASSASDPNAKALLVPRLQVFAGLYKMVAGCFAGYQTIVDLALAHAS</sequence>
<dbReference type="Gene3D" id="1.20.1170.10">
    <property type="match status" value="1"/>
</dbReference>
<name>A0A4S4N0I9_9APHY</name>